<organism evidence="2 3">
    <name type="scientific">Rhizophagus irregularis</name>
    <dbReference type="NCBI Taxonomy" id="588596"/>
    <lineage>
        <taxon>Eukaryota</taxon>
        <taxon>Fungi</taxon>
        <taxon>Fungi incertae sedis</taxon>
        <taxon>Mucoromycota</taxon>
        <taxon>Glomeromycotina</taxon>
        <taxon>Glomeromycetes</taxon>
        <taxon>Glomerales</taxon>
        <taxon>Glomeraceae</taxon>
        <taxon>Rhizophagus</taxon>
    </lineage>
</organism>
<feature type="transmembrane region" description="Helical" evidence="1">
    <location>
        <begin position="62"/>
        <end position="83"/>
    </location>
</feature>
<keyword evidence="1" id="KW-1133">Transmembrane helix</keyword>
<evidence type="ECO:0000256" key="1">
    <source>
        <dbReference type="SAM" id="Phobius"/>
    </source>
</evidence>
<feature type="transmembrane region" description="Helical" evidence="1">
    <location>
        <begin position="32"/>
        <end position="55"/>
    </location>
</feature>
<dbReference type="Proteomes" id="UP000684084">
    <property type="component" value="Unassembled WGS sequence"/>
</dbReference>
<dbReference type="EMBL" id="CAGKOT010000005">
    <property type="protein sequence ID" value="CAB5344048.1"/>
    <property type="molecule type" value="Genomic_DNA"/>
</dbReference>
<dbReference type="VEuPathDB" id="FungiDB:RhiirFUN_024338"/>
<protein>
    <submittedName>
        <fullName evidence="2">Uncharacterized protein</fullName>
    </submittedName>
</protein>
<dbReference type="AlphaFoldDB" id="A0A916E2P5"/>
<evidence type="ECO:0000313" key="3">
    <source>
        <dbReference type="Proteomes" id="UP000684084"/>
    </source>
</evidence>
<name>A0A916E2P5_9GLOM</name>
<feature type="transmembrane region" description="Helical" evidence="1">
    <location>
        <begin position="158"/>
        <end position="184"/>
    </location>
</feature>
<gene>
    <name evidence="2" type="ORF">CHRIB12_LOCUS3915</name>
</gene>
<reference evidence="2" key="1">
    <citation type="submission" date="2020-05" db="EMBL/GenBank/DDBJ databases">
        <authorList>
            <person name="Rincon C."/>
            <person name="Sanders R I."/>
            <person name="Robbins C."/>
            <person name="Chaturvedi A."/>
        </authorList>
    </citation>
    <scope>NUCLEOTIDE SEQUENCE</scope>
    <source>
        <strain evidence="2">CHB12</strain>
    </source>
</reference>
<proteinExistence type="predicted"/>
<sequence length="212" mass="24850">MTNVYNDADNEYVEEKIQRFTNSWQEVYNLNAWASIIYLVFWFPPWTLFCFVWVLCTGSISVVFSLLLPPLGYLFSIATVASWRSLARIEVITTSFCTNPKNFIIDTIPEITRRTPLYPITKISLTNPVYPNTIRLGIKFCLNKYTYDCFSYFVLYKFLFFLVFIMIFQIFIIIALPPFIYFGLPIICTYCSKFGEKLILDSRIILVPTIEL</sequence>
<keyword evidence="1" id="KW-0812">Transmembrane</keyword>
<accession>A0A916E2P5</accession>
<dbReference type="OrthoDB" id="2372055at2759"/>
<evidence type="ECO:0000313" key="2">
    <source>
        <dbReference type="EMBL" id="CAB5344048.1"/>
    </source>
</evidence>
<comment type="caution">
    <text evidence="2">The sequence shown here is derived from an EMBL/GenBank/DDBJ whole genome shotgun (WGS) entry which is preliminary data.</text>
</comment>
<keyword evidence="1" id="KW-0472">Membrane</keyword>